<dbReference type="AlphaFoldDB" id="A0A368GKN2"/>
<keyword evidence="2" id="KW-1185">Reference proteome</keyword>
<name>A0A368GKN2_ANCCA</name>
<evidence type="ECO:0000313" key="2">
    <source>
        <dbReference type="Proteomes" id="UP000252519"/>
    </source>
</evidence>
<comment type="caution">
    <text evidence="1">The sequence shown here is derived from an EMBL/GenBank/DDBJ whole genome shotgun (WGS) entry which is preliminary data.</text>
</comment>
<gene>
    <name evidence="1" type="ORF">ANCCAN_09035</name>
</gene>
<dbReference type="Proteomes" id="UP000252519">
    <property type="component" value="Unassembled WGS sequence"/>
</dbReference>
<accession>A0A368GKN2</accession>
<dbReference type="EMBL" id="JOJR01000116">
    <property type="protein sequence ID" value="RCN44931.1"/>
    <property type="molecule type" value="Genomic_DNA"/>
</dbReference>
<sequence length="53" mass="6232">MEQNCTRSDPRSVFLGISRKSSNSDPWWVSRFAFRWEVSSPHHHFGLFPSYSS</sequence>
<evidence type="ECO:0000313" key="1">
    <source>
        <dbReference type="EMBL" id="RCN44931.1"/>
    </source>
</evidence>
<organism evidence="1 2">
    <name type="scientific">Ancylostoma caninum</name>
    <name type="common">Dog hookworm</name>
    <dbReference type="NCBI Taxonomy" id="29170"/>
    <lineage>
        <taxon>Eukaryota</taxon>
        <taxon>Metazoa</taxon>
        <taxon>Ecdysozoa</taxon>
        <taxon>Nematoda</taxon>
        <taxon>Chromadorea</taxon>
        <taxon>Rhabditida</taxon>
        <taxon>Rhabditina</taxon>
        <taxon>Rhabditomorpha</taxon>
        <taxon>Strongyloidea</taxon>
        <taxon>Ancylostomatidae</taxon>
        <taxon>Ancylostomatinae</taxon>
        <taxon>Ancylostoma</taxon>
    </lineage>
</organism>
<reference evidence="1 2" key="1">
    <citation type="submission" date="2014-10" db="EMBL/GenBank/DDBJ databases">
        <title>Draft genome of the hookworm Ancylostoma caninum.</title>
        <authorList>
            <person name="Mitreva M."/>
        </authorList>
    </citation>
    <scope>NUCLEOTIDE SEQUENCE [LARGE SCALE GENOMIC DNA]</scope>
    <source>
        <strain evidence="1 2">Baltimore</strain>
    </source>
</reference>
<protein>
    <submittedName>
        <fullName evidence="1">Uncharacterized protein</fullName>
    </submittedName>
</protein>
<proteinExistence type="predicted"/>